<sequence>METVSRPTCHALFTISDVPLHTPEFQQYFGGNVTNSESPGGERSKLPGSHVTRIEETVLRVRLLLKKRSSSSGATTEDYRKLAELLPSLLSFSEDHAAREEEAGANRIPKLVSTSRITATGGVLPYVPCAIASYHDPASITTCFRKRLSIRYTPWMMQRMRTQYPHDLLGDLMEVHRIVMPLLYQISQRTRLLVVPQSRYRPHAQQGLLDTMALANGDPVNDWSEMMFLQYYRLHHRDTRDDHHDTTDDYQDTTDDHHDNRDDHHIHDHVFDYTSGYNHTQNDVKNRTYDDHSRVYLRDDTKGDHHDTRGDHIRDIYDNHLPRNTPPPSLSRPVPNRNNKTAQLPLLRSGNNVVPSGVKGDHLAIYRTKRDHLVLAGTHEEPWWWDTSLPLNLAAVKDCETLYRRGLEDVDVYKGEHLLCKDQVHAARATLGDMATMMYNLLCNSVLGAHSSFCCH</sequence>
<protein>
    <submittedName>
        <fullName evidence="2">Uncharacterized protein</fullName>
    </submittedName>
</protein>
<evidence type="ECO:0000313" key="3">
    <source>
        <dbReference type="Proteomes" id="UP000747542"/>
    </source>
</evidence>
<proteinExistence type="predicted"/>
<dbReference type="AlphaFoldDB" id="A0A8J5NDW3"/>
<feature type="compositionally biased region" description="Basic and acidic residues" evidence="1">
    <location>
        <begin position="299"/>
        <end position="321"/>
    </location>
</feature>
<organism evidence="2 3">
    <name type="scientific">Homarus americanus</name>
    <name type="common">American lobster</name>
    <dbReference type="NCBI Taxonomy" id="6706"/>
    <lineage>
        <taxon>Eukaryota</taxon>
        <taxon>Metazoa</taxon>
        <taxon>Ecdysozoa</taxon>
        <taxon>Arthropoda</taxon>
        <taxon>Crustacea</taxon>
        <taxon>Multicrustacea</taxon>
        <taxon>Malacostraca</taxon>
        <taxon>Eumalacostraca</taxon>
        <taxon>Eucarida</taxon>
        <taxon>Decapoda</taxon>
        <taxon>Pleocyemata</taxon>
        <taxon>Astacidea</taxon>
        <taxon>Nephropoidea</taxon>
        <taxon>Nephropidae</taxon>
        <taxon>Homarus</taxon>
    </lineage>
</organism>
<accession>A0A8J5NDW3</accession>
<dbReference type="EMBL" id="JAHLQT010001931">
    <property type="protein sequence ID" value="KAG7177664.1"/>
    <property type="molecule type" value="Genomic_DNA"/>
</dbReference>
<evidence type="ECO:0000256" key="1">
    <source>
        <dbReference type="SAM" id="MobiDB-lite"/>
    </source>
</evidence>
<evidence type="ECO:0000313" key="2">
    <source>
        <dbReference type="EMBL" id="KAG7177664.1"/>
    </source>
</evidence>
<feature type="region of interest" description="Disordered" evidence="1">
    <location>
        <begin position="299"/>
        <end position="338"/>
    </location>
</feature>
<keyword evidence="3" id="KW-1185">Reference proteome</keyword>
<name>A0A8J5NDW3_HOMAM</name>
<gene>
    <name evidence="2" type="ORF">Hamer_G008316</name>
</gene>
<dbReference type="Proteomes" id="UP000747542">
    <property type="component" value="Unassembled WGS sequence"/>
</dbReference>
<feature type="region of interest" description="Disordered" evidence="1">
    <location>
        <begin position="239"/>
        <end position="262"/>
    </location>
</feature>
<reference evidence="2" key="1">
    <citation type="journal article" date="2021" name="Sci. Adv.">
        <title>The American lobster genome reveals insights on longevity, neural, and immune adaptations.</title>
        <authorList>
            <person name="Polinski J.M."/>
            <person name="Zimin A.V."/>
            <person name="Clark K.F."/>
            <person name="Kohn A.B."/>
            <person name="Sadowski N."/>
            <person name="Timp W."/>
            <person name="Ptitsyn A."/>
            <person name="Khanna P."/>
            <person name="Romanova D.Y."/>
            <person name="Williams P."/>
            <person name="Greenwood S.J."/>
            <person name="Moroz L.L."/>
            <person name="Walt D.R."/>
            <person name="Bodnar A.G."/>
        </authorList>
    </citation>
    <scope>NUCLEOTIDE SEQUENCE</scope>
    <source>
        <strain evidence="2">GMGI-L3</strain>
    </source>
</reference>
<comment type="caution">
    <text evidence="2">The sequence shown here is derived from an EMBL/GenBank/DDBJ whole genome shotgun (WGS) entry which is preliminary data.</text>
</comment>